<evidence type="ECO:0000313" key="1">
    <source>
        <dbReference type="EMBL" id="MCW3783005.1"/>
    </source>
</evidence>
<proteinExistence type="predicted"/>
<sequence>MTDPITTPAGALTLASLIASRDFVGRKAWDAGWFMDGDEIESALYGTYGSWSGSEHASLFFENEKMTSIDIDKWICTDTRVGLELLLLNGEPVAVTWQSARKADKEMRFISAEARDLFVTAWERHRPAPDLAASVLDEATLNMPVAPAGQEPYGTWGDLGRREGLHLSVSGVARWLAAVAAEGGLGTVSNEATLKCVEAGLRAEIGNGEARLEEYAGLPAERREAMKEPLAKVEAEILEYNASIRAKLLDPIQARLADLAPDTPAA</sequence>
<dbReference type="EMBL" id="JAPDOG010000014">
    <property type="protein sequence ID" value="MCW3783005.1"/>
    <property type="molecule type" value="Genomic_DNA"/>
</dbReference>
<reference evidence="1 2" key="1">
    <citation type="submission" date="2022-10" db="EMBL/GenBank/DDBJ databases">
        <title>Defluviimonas sp. CAU 1641 isolated from mud.</title>
        <authorList>
            <person name="Kim W."/>
        </authorList>
    </citation>
    <scope>NUCLEOTIDE SEQUENCE [LARGE SCALE GENOMIC DNA]</scope>
    <source>
        <strain evidence="1 2">CAU 1641</strain>
    </source>
</reference>
<comment type="caution">
    <text evidence="1">The sequence shown here is derived from an EMBL/GenBank/DDBJ whole genome shotgun (WGS) entry which is preliminary data.</text>
</comment>
<name>A0ABT3J5N5_9RHOB</name>
<organism evidence="1 2">
    <name type="scientific">Defluviimonas salinarum</name>
    <dbReference type="NCBI Taxonomy" id="2992147"/>
    <lineage>
        <taxon>Bacteria</taxon>
        <taxon>Pseudomonadati</taxon>
        <taxon>Pseudomonadota</taxon>
        <taxon>Alphaproteobacteria</taxon>
        <taxon>Rhodobacterales</taxon>
        <taxon>Paracoccaceae</taxon>
        <taxon>Albidovulum</taxon>
    </lineage>
</organism>
<gene>
    <name evidence="1" type="ORF">OM960_15760</name>
</gene>
<dbReference type="Proteomes" id="UP001207582">
    <property type="component" value="Unassembled WGS sequence"/>
</dbReference>
<evidence type="ECO:0000313" key="2">
    <source>
        <dbReference type="Proteomes" id="UP001207582"/>
    </source>
</evidence>
<dbReference type="RefSeq" id="WP_264772639.1">
    <property type="nucleotide sequence ID" value="NZ_JAPDOG010000014.1"/>
</dbReference>
<keyword evidence="2" id="KW-1185">Reference proteome</keyword>
<protein>
    <submittedName>
        <fullName evidence="1">Uncharacterized protein</fullName>
    </submittedName>
</protein>
<accession>A0ABT3J5N5</accession>